<evidence type="ECO:0000313" key="1">
    <source>
        <dbReference type="EMBL" id="KAK2590415.1"/>
    </source>
</evidence>
<sequence>MTFFQNKSEQLSPWQLLWTLIWPNDSWLRLVTEKGLVPVLFGVDILVLSDKETSHEDMCDGEGYQLVLGLAVNPGAKHTSIQDTLDSNFFEEFKASLHPTYKFNEERSEIKIKDKNITLYIGLHEGEPWPYRLEDPVAFLANWGGFCSAAIYYNDKEQEVYQFTEKSETLFKLDDNRGFVIILEGPCKDTAWSCVKPETT</sequence>
<keyword evidence="2" id="KW-1185">Reference proteome</keyword>
<gene>
    <name evidence="1" type="ORF">QQS21_011902</name>
</gene>
<reference evidence="1" key="1">
    <citation type="submission" date="2023-06" db="EMBL/GenBank/DDBJ databases">
        <title>Conoideocrella luteorostrata (Hypocreales: Clavicipitaceae), a potential biocontrol fungus for elongate hemlock scale in United States Christmas tree production areas.</title>
        <authorList>
            <person name="Barrett H."/>
            <person name="Lovett B."/>
            <person name="Macias A.M."/>
            <person name="Stajich J.E."/>
            <person name="Kasson M.T."/>
        </authorList>
    </citation>
    <scope>NUCLEOTIDE SEQUENCE</scope>
    <source>
        <strain evidence="1">ARSEF 14590</strain>
    </source>
</reference>
<proteinExistence type="predicted"/>
<comment type="caution">
    <text evidence="1">The sequence shown here is derived from an EMBL/GenBank/DDBJ whole genome shotgun (WGS) entry which is preliminary data.</text>
</comment>
<organism evidence="1 2">
    <name type="scientific">Conoideocrella luteorostrata</name>
    <dbReference type="NCBI Taxonomy" id="1105319"/>
    <lineage>
        <taxon>Eukaryota</taxon>
        <taxon>Fungi</taxon>
        <taxon>Dikarya</taxon>
        <taxon>Ascomycota</taxon>
        <taxon>Pezizomycotina</taxon>
        <taxon>Sordariomycetes</taxon>
        <taxon>Hypocreomycetidae</taxon>
        <taxon>Hypocreales</taxon>
        <taxon>Clavicipitaceae</taxon>
        <taxon>Conoideocrella</taxon>
    </lineage>
</organism>
<evidence type="ECO:0000313" key="2">
    <source>
        <dbReference type="Proteomes" id="UP001251528"/>
    </source>
</evidence>
<accession>A0AAJ0FVD8</accession>
<dbReference type="Proteomes" id="UP001251528">
    <property type="component" value="Unassembled WGS sequence"/>
</dbReference>
<name>A0AAJ0FVD8_9HYPO</name>
<dbReference type="AlphaFoldDB" id="A0AAJ0FVD8"/>
<protein>
    <submittedName>
        <fullName evidence="1">Uncharacterized protein</fullName>
    </submittedName>
</protein>
<dbReference type="EMBL" id="JASWJB010000442">
    <property type="protein sequence ID" value="KAK2590415.1"/>
    <property type="molecule type" value="Genomic_DNA"/>
</dbReference>